<dbReference type="VEuPathDB" id="FungiDB:RhiirFUN_026689"/>
<proteinExistence type="predicted"/>
<protein>
    <submittedName>
        <fullName evidence="1">Uncharacterized protein</fullName>
    </submittedName>
</protein>
<dbReference type="EMBL" id="AUPC02000314">
    <property type="protein sequence ID" value="POG62094.1"/>
    <property type="molecule type" value="Genomic_DNA"/>
</dbReference>
<dbReference type="AlphaFoldDB" id="A0A2P4P9N6"/>
<evidence type="ECO:0000313" key="1">
    <source>
        <dbReference type="EMBL" id="POG62094.1"/>
    </source>
</evidence>
<comment type="caution">
    <text evidence="1">The sequence shown here is derived from an EMBL/GenBank/DDBJ whole genome shotgun (WGS) entry which is preliminary data.</text>
</comment>
<evidence type="ECO:0000313" key="2">
    <source>
        <dbReference type="Proteomes" id="UP000018888"/>
    </source>
</evidence>
<reference evidence="1 2" key="2">
    <citation type="journal article" date="2018" name="New Phytol.">
        <title>High intraspecific genome diversity in the model arbuscular mycorrhizal symbiont Rhizophagus irregularis.</title>
        <authorList>
            <person name="Chen E.C.H."/>
            <person name="Morin E."/>
            <person name="Beaudet D."/>
            <person name="Noel J."/>
            <person name="Yildirir G."/>
            <person name="Ndikumana S."/>
            <person name="Charron P."/>
            <person name="St-Onge C."/>
            <person name="Giorgi J."/>
            <person name="Kruger M."/>
            <person name="Marton T."/>
            <person name="Ropars J."/>
            <person name="Grigoriev I.V."/>
            <person name="Hainaut M."/>
            <person name="Henrissat B."/>
            <person name="Roux C."/>
            <person name="Martin F."/>
            <person name="Corradi N."/>
        </authorList>
    </citation>
    <scope>NUCLEOTIDE SEQUENCE [LARGE SCALE GENOMIC DNA]</scope>
    <source>
        <strain evidence="1 2">DAOM 197198</strain>
    </source>
</reference>
<reference evidence="1 2" key="1">
    <citation type="journal article" date="2013" name="Proc. Natl. Acad. Sci. U.S.A.">
        <title>Genome of an arbuscular mycorrhizal fungus provides insight into the oldest plant symbiosis.</title>
        <authorList>
            <person name="Tisserant E."/>
            <person name="Malbreil M."/>
            <person name="Kuo A."/>
            <person name="Kohler A."/>
            <person name="Symeonidi A."/>
            <person name="Balestrini R."/>
            <person name="Charron P."/>
            <person name="Duensing N."/>
            <person name="Frei Dit Frey N."/>
            <person name="Gianinazzi-Pearson V."/>
            <person name="Gilbert L.B."/>
            <person name="Handa Y."/>
            <person name="Herr J.R."/>
            <person name="Hijri M."/>
            <person name="Koul R."/>
            <person name="Kawaguchi M."/>
            <person name="Krajinski F."/>
            <person name="Lammers P.J."/>
            <person name="Masclaux F.G."/>
            <person name="Murat C."/>
            <person name="Morin E."/>
            <person name="Ndikumana S."/>
            <person name="Pagni M."/>
            <person name="Petitpierre D."/>
            <person name="Requena N."/>
            <person name="Rosikiewicz P."/>
            <person name="Riley R."/>
            <person name="Saito K."/>
            <person name="San Clemente H."/>
            <person name="Shapiro H."/>
            <person name="van Tuinen D."/>
            <person name="Becard G."/>
            <person name="Bonfante P."/>
            <person name="Paszkowski U."/>
            <person name="Shachar-Hill Y.Y."/>
            <person name="Tuskan G.A."/>
            <person name="Young P.W."/>
            <person name="Sanders I.R."/>
            <person name="Henrissat B."/>
            <person name="Rensing S.A."/>
            <person name="Grigoriev I.V."/>
            <person name="Corradi N."/>
            <person name="Roux C."/>
            <person name="Martin F."/>
        </authorList>
    </citation>
    <scope>NUCLEOTIDE SEQUENCE [LARGE SCALE GENOMIC DNA]</scope>
    <source>
        <strain evidence="1 2">DAOM 197198</strain>
    </source>
</reference>
<sequence length="218" mass="25872">MMIKIREALVYAAISRAYELVDYNVQTNLNKRHEFRKKTIINDKTLTEDEKRVAINKLNKDYDHFTILFNNGEGRICEDCYNECLAKSYCENCLRNYLITKFSDWSSGNIDIDNLLQKCQMESCAPDMIVEWIPFNKLENIIYLTKGGFSEIYTADWTDGCYNEWDPIKKELKKFGVQEVILKKLEIAESDDRNWFEEVCKKFFFLKKKYLLVSCLDF</sequence>
<dbReference type="Proteomes" id="UP000018888">
    <property type="component" value="Unassembled WGS sequence"/>
</dbReference>
<keyword evidence="2" id="KW-1185">Reference proteome</keyword>
<accession>A0A2P4P9N6</accession>
<organism evidence="1 2">
    <name type="scientific">Rhizophagus irregularis (strain DAOM 181602 / DAOM 197198 / MUCL 43194)</name>
    <name type="common">Arbuscular mycorrhizal fungus</name>
    <name type="synonym">Glomus intraradices</name>
    <dbReference type="NCBI Taxonomy" id="747089"/>
    <lineage>
        <taxon>Eukaryota</taxon>
        <taxon>Fungi</taxon>
        <taxon>Fungi incertae sedis</taxon>
        <taxon>Mucoromycota</taxon>
        <taxon>Glomeromycotina</taxon>
        <taxon>Glomeromycetes</taxon>
        <taxon>Glomerales</taxon>
        <taxon>Glomeraceae</taxon>
        <taxon>Rhizophagus</taxon>
    </lineage>
</organism>
<name>A0A2P4P9N6_RHIID</name>
<gene>
    <name evidence="1" type="ORF">GLOIN_2v645214</name>
</gene>